<dbReference type="RefSeq" id="XP_062658494.1">
    <property type="nucleotide sequence ID" value="XM_062799225.1"/>
</dbReference>
<keyword evidence="2" id="KW-0812">Transmembrane</keyword>
<dbReference type="Proteomes" id="UP001278766">
    <property type="component" value="Unassembled WGS sequence"/>
</dbReference>
<sequence>MRGSRITGIRLGLSCFLYLFRCRCGSTKHSGIIYSLQQTDIDRSLADRRSPAAEPFAAVSRAEIDEPGAKERSMGSRTLGHGERDTNMEGPASDWVLLFSTICITCILAFLGR</sequence>
<reference evidence="4" key="2">
    <citation type="submission" date="2023-06" db="EMBL/GenBank/DDBJ databases">
        <authorList>
            <consortium name="Lawrence Berkeley National Laboratory"/>
            <person name="Haridas S."/>
            <person name="Hensen N."/>
            <person name="Bonometti L."/>
            <person name="Westerberg I."/>
            <person name="Brannstrom I.O."/>
            <person name="Guillou S."/>
            <person name="Cros-Aarteil S."/>
            <person name="Calhoun S."/>
            <person name="Kuo A."/>
            <person name="Mondo S."/>
            <person name="Pangilinan J."/>
            <person name="Riley R."/>
            <person name="Labutti K."/>
            <person name="Andreopoulos B."/>
            <person name="Lipzen A."/>
            <person name="Chen C."/>
            <person name="Yanf M."/>
            <person name="Daum C."/>
            <person name="Ng V."/>
            <person name="Clum A."/>
            <person name="Steindorff A."/>
            <person name="Ohm R."/>
            <person name="Martin F."/>
            <person name="Silar P."/>
            <person name="Natvig D."/>
            <person name="Lalanne C."/>
            <person name="Gautier V."/>
            <person name="Ament-Velasquez S.L."/>
            <person name="Kruys A."/>
            <person name="Hutchinson M.I."/>
            <person name="Powell A.J."/>
            <person name="Barry K."/>
            <person name="Miller A.N."/>
            <person name="Grigoriev I.V."/>
            <person name="Debuchy R."/>
            <person name="Gladieux P."/>
            <person name="Thoren M.H."/>
            <person name="Johannesson H."/>
        </authorList>
    </citation>
    <scope>NUCLEOTIDE SEQUENCE</scope>
    <source>
        <strain evidence="4">CBS 168.71</strain>
    </source>
</reference>
<protein>
    <submittedName>
        <fullName evidence="4">Uncharacterized protein</fullName>
    </submittedName>
</protein>
<evidence type="ECO:0000256" key="1">
    <source>
        <dbReference type="SAM" id="MobiDB-lite"/>
    </source>
</evidence>
<name>A0AAE0LRU9_9PEZI</name>
<keyword evidence="2" id="KW-1133">Transmembrane helix</keyword>
<accession>A0AAE0LRU9</accession>
<feature type="signal peptide" evidence="3">
    <location>
        <begin position="1"/>
        <end position="27"/>
    </location>
</feature>
<evidence type="ECO:0000313" key="5">
    <source>
        <dbReference type="Proteomes" id="UP001278766"/>
    </source>
</evidence>
<evidence type="ECO:0000256" key="3">
    <source>
        <dbReference type="SAM" id="SignalP"/>
    </source>
</evidence>
<dbReference type="AlphaFoldDB" id="A0AAE0LRU9"/>
<feature type="transmembrane region" description="Helical" evidence="2">
    <location>
        <begin position="95"/>
        <end position="112"/>
    </location>
</feature>
<gene>
    <name evidence="4" type="ORF">B0H64DRAFT_199488</name>
</gene>
<feature type="chain" id="PRO_5042231843" evidence="3">
    <location>
        <begin position="28"/>
        <end position="113"/>
    </location>
</feature>
<evidence type="ECO:0000313" key="4">
    <source>
        <dbReference type="EMBL" id="KAK3294980.1"/>
    </source>
</evidence>
<feature type="region of interest" description="Disordered" evidence="1">
    <location>
        <begin position="67"/>
        <end position="86"/>
    </location>
</feature>
<reference evidence="4" key="1">
    <citation type="journal article" date="2023" name="Mol. Phylogenet. Evol.">
        <title>Genome-scale phylogeny and comparative genomics of the fungal order Sordariales.</title>
        <authorList>
            <person name="Hensen N."/>
            <person name="Bonometti L."/>
            <person name="Westerberg I."/>
            <person name="Brannstrom I.O."/>
            <person name="Guillou S."/>
            <person name="Cros-Aarteil S."/>
            <person name="Calhoun S."/>
            <person name="Haridas S."/>
            <person name="Kuo A."/>
            <person name="Mondo S."/>
            <person name="Pangilinan J."/>
            <person name="Riley R."/>
            <person name="LaButti K."/>
            <person name="Andreopoulos B."/>
            <person name="Lipzen A."/>
            <person name="Chen C."/>
            <person name="Yan M."/>
            <person name="Daum C."/>
            <person name="Ng V."/>
            <person name="Clum A."/>
            <person name="Steindorff A."/>
            <person name="Ohm R.A."/>
            <person name="Martin F."/>
            <person name="Silar P."/>
            <person name="Natvig D.O."/>
            <person name="Lalanne C."/>
            <person name="Gautier V."/>
            <person name="Ament-Velasquez S.L."/>
            <person name="Kruys A."/>
            <person name="Hutchinson M.I."/>
            <person name="Powell A.J."/>
            <person name="Barry K."/>
            <person name="Miller A.N."/>
            <person name="Grigoriev I.V."/>
            <person name="Debuchy R."/>
            <person name="Gladieux P."/>
            <person name="Hiltunen Thoren M."/>
            <person name="Johannesson H."/>
        </authorList>
    </citation>
    <scope>NUCLEOTIDE SEQUENCE</scope>
    <source>
        <strain evidence="4">CBS 168.71</strain>
    </source>
</reference>
<dbReference type="EMBL" id="JAUEPN010000005">
    <property type="protein sequence ID" value="KAK3294980.1"/>
    <property type="molecule type" value="Genomic_DNA"/>
</dbReference>
<comment type="caution">
    <text evidence="4">The sequence shown here is derived from an EMBL/GenBank/DDBJ whole genome shotgun (WGS) entry which is preliminary data.</text>
</comment>
<keyword evidence="5" id="KW-1185">Reference proteome</keyword>
<dbReference type="GeneID" id="87836173"/>
<evidence type="ECO:0000256" key="2">
    <source>
        <dbReference type="SAM" id="Phobius"/>
    </source>
</evidence>
<proteinExistence type="predicted"/>
<keyword evidence="2" id="KW-0472">Membrane</keyword>
<organism evidence="4 5">
    <name type="scientific">Chaetomium fimeti</name>
    <dbReference type="NCBI Taxonomy" id="1854472"/>
    <lineage>
        <taxon>Eukaryota</taxon>
        <taxon>Fungi</taxon>
        <taxon>Dikarya</taxon>
        <taxon>Ascomycota</taxon>
        <taxon>Pezizomycotina</taxon>
        <taxon>Sordariomycetes</taxon>
        <taxon>Sordariomycetidae</taxon>
        <taxon>Sordariales</taxon>
        <taxon>Chaetomiaceae</taxon>
        <taxon>Chaetomium</taxon>
    </lineage>
</organism>
<keyword evidence="3" id="KW-0732">Signal</keyword>